<dbReference type="Proteomes" id="UP000068243">
    <property type="component" value="Unassembled WGS sequence"/>
</dbReference>
<comment type="caution">
    <text evidence="1">The sequence shown here is derived from an EMBL/GenBank/DDBJ whole genome shotgun (WGS) entry which is preliminary data.</text>
</comment>
<dbReference type="VEuPathDB" id="FungiDB:ATCC64974_21730"/>
<dbReference type="VEuPathDB" id="FungiDB:An01g01670"/>
<dbReference type="VEuPathDB" id="FungiDB:ASPNIDRAFT2_1131700"/>
<dbReference type="PaxDb" id="5061-CADANGAP00000154"/>
<evidence type="ECO:0000313" key="2">
    <source>
        <dbReference type="Proteomes" id="UP000068243"/>
    </source>
</evidence>
<sequence>MASIMGTIITDKVIHKTPAIDNTIVETSTTDGSNLSDESESLPVDQSNPSTLWGILLADSSKPSDLSGSVLADDSSLSELSESLTTDDTCYSHSHTHLETLPAEIRFQILFFLDYKGLKALVQASSIYHEQYLVDRDLLLFGCLEATLGSLLFEASVVHETGSLAFFEARTSNNIFQFCQSLKERRSSSRFSNLTEDITREDASDMMAFHFDVIKPFAKHYAEWALSNLAKEPEASHTKVDEPLSESEEFRIIRALYRFQICCNLFGLGPHQDHVSGDYQDYLFIRPLKICQILESLYHPWELEELWSINLFAEGKCTEIIKSIEWDFHEDNPRFDRQGRPWTPDGAIDICTYDDCYMRGILTRGLRFLHKIMYEIQDHMEVVRIMENNLAMLWAEFLGGCHGALDITTRHDRRLDYPSAEDKREELRDPLPFRGDIVNDSDGEYPPLAWTILWEGTYSNMMGGEGVSYIAEWGYVMWDAARLERTGAKEVLARRWRETLRLLLDPKTYRKQNPWSGELTDAYEHYKYLDKIFIQRKAIYMNEPLLTLEATPDQHVKSIQLAIEWGEAALSSAKARIHVLANYRNAYDVTVIHSHIEEAERHLFSAMSALREARTNFQGLVVQ</sequence>
<dbReference type="VEuPathDB" id="FungiDB:M747DRAFT_306097"/>
<dbReference type="OMA" id="MEVVRIM"/>
<name>A0A124BUK3_ASPNG</name>
<reference evidence="2" key="1">
    <citation type="journal article" date="2016" name="Genome Announc.">
        <title>Draft genome sequence of Aspergillus niger strain An76.</title>
        <authorList>
            <person name="Gong W."/>
            <person name="Cheng Z."/>
            <person name="Zhang H."/>
            <person name="Liu L."/>
            <person name="Gao P."/>
            <person name="Wang L."/>
        </authorList>
    </citation>
    <scope>NUCLEOTIDE SEQUENCE [LARGE SCALE GENOMIC DNA]</scope>
    <source>
        <strain evidence="2">An76</strain>
    </source>
</reference>
<dbReference type="EMBL" id="BCMY01000001">
    <property type="protein sequence ID" value="GAQ33201.1"/>
    <property type="molecule type" value="Genomic_DNA"/>
</dbReference>
<dbReference type="OrthoDB" id="5304511at2759"/>
<proteinExistence type="predicted"/>
<dbReference type="VEuPathDB" id="FungiDB:ASPNIDRAFT2_1156415"/>
<protein>
    <submittedName>
        <fullName evidence="1">Similar to An01g01670</fullName>
    </submittedName>
</protein>
<organism evidence="1 2">
    <name type="scientific">Aspergillus niger</name>
    <dbReference type="NCBI Taxonomy" id="5061"/>
    <lineage>
        <taxon>Eukaryota</taxon>
        <taxon>Fungi</taxon>
        <taxon>Dikarya</taxon>
        <taxon>Ascomycota</taxon>
        <taxon>Pezizomycotina</taxon>
        <taxon>Eurotiomycetes</taxon>
        <taxon>Eurotiomycetidae</taxon>
        <taxon>Eurotiales</taxon>
        <taxon>Aspergillaceae</taxon>
        <taxon>Aspergillus</taxon>
        <taxon>Aspergillus subgen. Circumdati</taxon>
    </lineage>
</organism>
<dbReference type="VEuPathDB" id="FungiDB:M747DRAFT_260967"/>
<accession>A0A124BUK3</accession>
<dbReference type="VEuPathDB" id="FungiDB:An01g01660"/>
<dbReference type="VEuPathDB" id="FungiDB:ATCC64974_21720"/>
<evidence type="ECO:0000313" key="1">
    <source>
        <dbReference type="EMBL" id="GAQ33201.1"/>
    </source>
</evidence>
<dbReference type="AlphaFoldDB" id="A0A124BUK3"/>
<gene>
    <name evidence="1" type="ORF">ABL_00040</name>
</gene>